<name>A0A432Z5X5_9GAMM</name>
<organism evidence="2 3">
    <name type="scientific">Idiomarina ramblicola</name>
    <dbReference type="NCBI Taxonomy" id="263724"/>
    <lineage>
        <taxon>Bacteria</taxon>
        <taxon>Pseudomonadati</taxon>
        <taxon>Pseudomonadota</taxon>
        <taxon>Gammaproteobacteria</taxon>
        <taxon>Alteromonadales</taxon>
        <taxon>Idiomarinaceae</taxon>
        <taxon>Idiomarina</taxon>
    </lineage>
</organism>
<dbReference type="EMBL" id="PIQC01000001">
    <property type="protein sequence ID" value="RUO73286.1"/>
    <property type="molecule type" value="Genomic_DNA"/>
</dbReference>
<keyword evidence="1" id="KW-1133">Transmembrane helix</keyword>
<feature type="transmembrane region" description="Helical" evidence="1">
    <location>
        <begin position="70"/>
        <end position="97"/>
    </location>
</feature>
<keyword evidence="1" id="KW-0472">Membrane</keyword>
<dbReference type="OrthoDB" id="6238556at2"/>
<dbReference type="RefSeq" id="WP_126779852.1">
    <property type="nucleotide sequence ID" value="NZ_PIQC01000001.1"/>
</dbReference>
<dbReference type="AlphaFoldDB" id="A0A432Z5X5"/>
<reference evidence="3" key="1">
    <citation type="journal article" date="2018" name="Front. Microbiol.">
        <title>Genome-Based Analysis Reveals the Taxonomy and Diversity of the Family Idiomarinaceae.</title>
        <authorList>
            <person name="Liu Y."/>
            <person name="Lai Q."/>
            <person name="Shao Z."/>
        </authorList>
    </citation>
    <scope>NUCLEOTIDE SEQUENCE [LARGE SCALE GENOMIC DNA]</scope>
    <source>
        <strain evidence="3">R22</strain>
    </source>
</reference>
<feature type="transmembrane region" description="Helical" evidence="1">
    <location>
        <begin position="45"/>
        <end position="64"/>
    </location>
</feature>
<evidence type="ECO:0000313" key="2">
    <source>
        <dbReference type="EMBL" id="RUO73286.1"/>
    </source>
</evidence>
<comment type="caution">
    <text evidence="2">The sequence shown here is derived from an EMBL/GenBank/DDBJ whole genome shotgun (WGS) entry which is preliminary data.</text>
</comment>
<proteinExistence type="predicted"/>
<gene>
    <name evidence="2" type="ORF">CWI78_02230</name>
</gene>
<protein>
    <submittedName>
        <fullName evidence="2">Uncharacterized protein</fullName>
    </submittedName>
</protein>
<evidence type="ECO:0000256" key="1">
    <source>
        <dbReference type="SAM" id="Phobius"/>
    </source>
</evidence>
<keyword evidence="3" id="KW-1185">Reference proteome</keyword>
<sequence>MSDVTIVHTKSELEKAIEHCDKTVLIRSRALAADVKTIKSASSGAFALAIGSVGVFATNFWNPLGWGSGIIGTLSTGTLITAIVAIGLSTTLIFAVYNDYSIKGRSSIKLAGGNSIDADLVMERD</sequence>
<keyword evidence="1" id="KW-0812">Transmembrane</keyword>
<dbReference type="Proteomes" id="UP000288058">
    <property type="component" value="Unassembled WGS sequence"/>
</dbReference>
<accession>A0A432Z5X5</accession>
<evidence type="ECO:0000313" key="3">
    <source>
        <dbReference type="Proteomes" id="UP000288058"/>
    </source>
</evidence>